<name>A0A1V4I080_NITVU</name>
<proteinExistence type="predicted"/>
<evidence type="ECO:0000313" key="2">
    <source>
        <dbReference type="EMBL" id="OPH83636.1"/>
    </source>
</evidence>
<organism evidence="2 3">
    <name type="scientific">Nitrobacter vulgaris</name>
    <dbReference type="NCBI Taxonomy" id="29421"/>
    <lineage>
        <taxon>Bacteria</taxon>
        <taxon>Pseudomonadati</taxon>
        <taxon>Pseudomonadota</taxon>
        <taxon>Alphaproteobacteria</taxon>
        <taxon>Hyphomicrobiales</taxon>
        <taxon>Nitrobacteraceae</taxon>
        <taxon>Nitrobacter</taxon>
    </lineage>
</organism>
<gene>
    <name evidence="2" type="ORF">B2M20_05630</name>
</gene>
<comment type="caution">
    <text evidence="2">The sequence shown here is derived from an EMBL/GenBank/DDBJ whole genome shotgun (WGS) entry which is preliminary data.</text>
</comment>
<keyword evidence="3" id="KW-1185">Reference proteome</keyword>
<dbReference type="EMBL" id="MWPQ01000025">
    <property type="protein sequence ID" value="OPH83636.1"/>
    <property type="molecule type" value="Genomic_DNA"/>
</dbReference>
<feature type="compositionally biased region" description="Low complexity" evidence="1">
    <location>
        <begin position="63"/>
        <end position="76"/>
    </location>
</feature>
<sequence>MISGEIVADQLAGASTAEVIHGTDVLSSLLPSGSGIGNFVRVRLINTSMLDMIDGDGFTQRNSSRSLSSASRAPAA</sequence>
<dbReference type="AlphaFoldDB" id="A0A1V4I080"/>
<dbReference type="Proteomes" id="UP000189940">
    <property type="component" value="Unassembled WGS sequence"/>
</dbReference>
<evidence type="ECO:0000313" key="3">
    <source>
        <dbReference type="Proteomes" id="UP000189940"/>
    </source>
</evidence>
<accession>A0A1V4I080</accession>
<evidence type="ECO:0000256" key="1">
    <source>
        <dbReference type="SAM" id="MobiDB-lite"/>
    </source>
</evidence>
<protein>
    <submittedName>
        <fullName evidence="2">Uncharacterized protein</fullName>
    </submittedName>
</protein>
<reference evidence="2 3" key="1">
    <citation type="submission" date="2017-02" db="EMBL/GenBank/DDBJ databases">
        <title>Genome sequence of the nitrite-oxidizing bacterium Nitrobacter vulgaris strain Ab1.</title>
        <authorList>
            <person name="Mellbye B.L."/>
            <person name="Davis E.W."/>
            <person name="Spieck E."/>
            <person name="Chang J.H."/>
            <person name="Bottomley P.J."/>
            <person name="Sayavedra-Soto L.A."/>
        </authorList>
    </citation>
    <scope>NUCLEOTIDE SEQUENCE [LARGE SCALE GENOMIC DNA]</scope>
    <source>
        <strain evidence="2 3">Ab1</strain>
    </source>
</reference>
<dbReference type="STRING" id="29421.B2M20_05630"/>
<feature type="region of interest" description="Disordered" evidence="1">
    <location>
        <begin position="57"/>
        <end position="76"/>
    </location>
</feature>